<sequence>MLEYLFGSKTRLKLLRLFFNQPKQKFFVRELTRLVDAQINSVRRELGHLLEAQIIIPGEADESVAEKCVKVKAGNKRKYYCLNPQGIINLELQALMLKAQFWGERQLIETVKKIGHIDFLVLAGRFVNLPDAPTDLLIVGNLAKKDLGKLVRVFEDDFGGEVRYTMMTPKEFLYRRDVADKFLSAIFENKHIVAVDNLPTPYSLKK</sequence>
<evidence type="ECO:0000313" key="1">
    <source>
        <dbReference type="EMBL" id="KKR99593.1"/>
    </source>
</evidence>
<dbReference type="SUPFAM" id="SSF46785">
    <property type="entry name" value="Winged helix' DNA-binding domain"/>
    <property type="match status" value="1"/>
</dbReference>
<dbReference type="Proteomes" id="UP000034108">
    <property type="component" value="Unassembled WGS sequence"/>
</dbReference>
<dbReference type="EMBL" id="LCAV01000005">
    <property type="protein sequence ID" value="KKR99593.1"/>
    <property type="molecule type" value="Genomic_DNA"/>
</dbReference>
<dbReference type="InterPro" id="IPR036390">
    <property type="entry name" value="WH_DNA-bd_sf"/>
</dbReference>
<dbReference type="Gene3D" id="1.10.10.10">
    <property type="entry name" value="Winged helix-like DNA-binding domain superfamily/Winged helix DNA-binding domain"/>
    <property type="match status" value="1"/>
</dbReference>
<dbReference type="AlphaFoldDB" id="A0A0G0VFN2"/>
<name>A0A0G0VFN2_9BACT</name>
<accession>A0A0G0VFN2</accession>
<proteinExistence type="predicted"/>
<organism evidence="1 2">
    <name type="scientific">Candidatus Magasanikbacteria bacterium GW2011_GWC2_41_17</name>
    <dbReference type="NCBI Taxonomy" id="1619048"/>
    <lineage>
        <taxon>Bacteria</taxon>
        <taxon>Candidatus Magasanikiibacteriota</taxon>
    </lineage>
</organism>
<dbReference type="InterPro" id="IPR036388">
    <property type="entry name" value="WH-like_DNA-bd_sf"/>
</dbReference>
<reference evidence="1 2" key="1">
    <citation type="journal article" date="2015" name="Nature">
        <title>rRNA introns, odd ribosomes, and small enigmatic genomes across a large radiation of phyla.</title>
        <authorList>
            <person name="Brown C.T."/>
            <person name="Hug L.A."/>
            <person name="Thomas B.C."/>
            <person name="Sharon I."/>
            <person name="Castelle C.J."/>
            <person name="Singh A."/>
            <person name="Wilkins M.J."/>
            <person name="Williams K.H."/>
            <person name="Banfield J.F."/>
        </authorList>
    </citation>
    <scope>NUCLEOTIDE SEQUENCE [LARGE SCALE GENOMIC DNA]</scope>
</reference>
<comment type="caution">
    <text evidence="1">The sequence shown here is derived from an EMBL/GenBank/DDBJ whole genome shotgun (WGS) entry which is preliminary data.</text>
</comment>
<evidence type="ECO:0000313" key="2">
    <source>
        <dbReference type="Proteomes" id="UP000034108"/>
    </source>
</evidence>
<dbReference type="STRING" id="1619048.UU49_C0005G0051"/>
<protein>
    <submittedName>
        <fullName evidence="1">Putative transcriptional regulator</fullName>
    </submittedName>
</protein>
<gene>
    <name evidence="1" type="ORF">UU49_C0005G0051</name>
</gene>